<proteinExistence type="predicted"/>
<dbReference type="Proteomes" id="UP001519272">
    <property type="component" value="Unassembled WGS sequence"/>
</dbReference>
<gene>
    <name evidence="1" type="ORF">J2Z32_003563</name>
</gene>
<keyword evidence="2" id="KW-1185">Reference proteome</keyword>
<accession>A0ABS4FX33</accession>
<evidence type="ECO:0000313" key="2">
    <source>
        <dbReference type="Proteomes" id="UP001519272"/>
    </source>
</evidence>
<dbReference type="EMBL" id="JAGGKG010000019">
    <property type="protein sequence ID" value="MBP1906898.1"/>
    <property type="molecule type" value="Genomic_DNA"/>
</dbReference>
<organism evidence="1 2">
    <name type="scientific">Paenibacillus turicensis</name>
    <dbReference type="NCBI Taxonomy" id="160487"/>
    <lineage>
        <taxon>Bacteria</taxon>
        <taxon>Bacillati</taxon>
        <taxon>Bacillota</taxon>
        <taxon>Bacilli</taxon>
        <taxon>Bacillales</taxon>
        <taxon>Paenibacillaceae</taxon>
        <taxon>Paenibacillus</taxon>
    </lineage>
</organism>
<protein>
    <submittedName>
        <fullName evidence="1">Uncharacterized protein</fullName>
    </submittedName>
</protein>
<sequence length="36" mass="4123">MKRVWEMVCLNLKAEAQEVGISGKTPLSEYERLSLI</sequence>
<comment type="caution">
    <text evidence="1">The sequence shown here is derived from an EMBL/GenBank/DDBJ whole genome shotgun (WGS) entry which is preliminary data.</text>
</comment>
<evidence type="ECO:0000313" key="1">
    <source>
        <dbReference type="EMBL" id="MBP1906898.1"/>
    </source>
</evidence>
<reference evidence="1 2" key="1">
    <citation type="submission" date="2021-03" db="EMBL/GenBank/DDBJ databases">
        <title>Genomic Encyclopedia of Type Strains, Phase IV (KMG-IV): sequencing the most valuable type-strain genomes for metagenomic binning, comparative biology and taxonomic classification.</title>
        <authorList>
            <person name="Goeker M."/>
        </authorList>
    </citation>
    <scope>NUCLEOTIDE SEQUENCE [LARGE SCALE GENOMIC DNA]</scope>
    <source>
        <strain evidence="1 2">DSM 14349</strain>
    </source>
</reference>
<name>A0ABS4FX33_9BACL</name>